<dbReference type="EMBL" id="KV907493">
    <property type="protein sequence ID" value="OOG00275.1"/>
    <property type="molecule type" value="Genomic_DNA"/>
</dbReference>
<organism evidence="2 3">
    <name type="scientific">Aspergillus carbonarius (strain ITEM 5010)</name>
    <dbReference type="NCBI Taxonomy" id="602072"/>
    <lineage>
        <taxon>Eukaryota</taxon>
        <taxon>Fungi</taxon>
        <taxon>Dikarya</taxon>
        <taxon>Ascomycota</taxon>
        <taxon>Pezizomycotina</taxon>
        <taxon>Eurotiomycetes</taxon>
        <taxon>Eurotiomycetidae</taxon>
        <taxon>Eurotiales</taxon>
        <taxon>Aspergillaceae</taxon>
        <taxon>Aspergillus</taxon>
        <taxon>Aspergillus subgen. Circumdati</taxon>
    </lineage>
</organism>
<dbReference type="AlphaFoldDB" id="A0A1R3S0J3"/>
<keyword evidence="3" id="KW-1185">Reference proteome</keyword>
<feature type="region of interest" description="Disordered" evidence="1">
    <location>
        <begin position="181"/>
        <end position="231"/>
    </location>
</feature>
<protein>
    <submittedName>
        <fullName evidence="2">Uncharacterized protein</fullName>
    </submittedName>
</protein>
<evidence type="ECO:0000313" key="2">
    <source>
        <dbReference type="EMBL" id="OOG00275.1"/>
    </source>
</evidence>
<proteinExistence type="predicted"/>
<dbReference type="VEuPathDB" id="FungiDB:ASPCADRAFT_502632"/>
<gene>
    <name evidence="2" type="ORF">ASPCADRAFT_502632</name>
</gene>
<sequence>MEAGFRGMIVAVRCEGVPWSGCLTQMTADSSRFLISLSAPAIHPLPYVNDSVCSEHDNRISLSSDHKPCLSEGRLRRVLLLCPARVWPGADVRPAAPELQSDWRPTGDFPTGMQVSVRMALTPMSAPGSAFPSARQLLTLASVQRTSLWSGVQNVSFRWFRLGITRTPPSVCCKPVFKPSAKCQGAAGADTSGNKAPGTEYTLPNSDIRHKQTSSGQEKSCERRGAAGPAL</sequence>
<dbReference type="Proteomes" id="UP000188318">
    <property type="component" value="Unassembled WGS sequence"/>
</dbReference>
<evidence type="ECO:0000313" key="3">
    <source>
        <dbReference type="Proteomes" id="UP000188318"/>
    </source>
</evidence>
<evidence type="ECO:0000256" key="1">
    <source>
        <dbReference type="SAM" id="MobiDB-lite"/>
    </source>
</evidence>
<reference evidence="3" key="1">
    <citation type="journal article" date="2017" name="Genome Biol.">
        <title>Comparative genomics reveals high biological diversity and specific adaptations in the industrially and medically important fungal genus Aspergillus.</title>
        <authorList>
            <person name="de Vries R.P."/>
            <person name="Riley R."/>
            <person name="Wiebenga A."/>
            <person name="Aguilar-Osorio G."/>
            <person name="Amillis S."/>
            <person name="Uchima C.A."/>
            <person name="Anderluh G."/>
            <person name="Asadollahi M."/>
            <person name="Askin M."/>
            <person name="Barry K."/>
            <person name="Battaglia E."/>
            <person name="Bayram O."/>
            <person name="Benocci T."/>
            <person name="Braus-Stromeyer S.A."/>
            <person name="Caldana C."/>
            <person name="Canovas D."/>
            <person name="Cerqueira G.C."/>
            <person name="Chen F."/>
            <person name="Chen W."/>
            <person name="Choi C."/>
            <person name="Clum A."/>
            <person name="Dos Santos R.A."/>
            <person name="Damasio A.R."/>
            <person name="Diallinas G."/>
            <person name="Emri T."/>
            <person name="Fekete E."/>
            <person name="Flipphi M."/>
            <person name="Freyberg S."/>
            <person name="Gallo A."/>
            <person name="Gournas C."/>
            <person name="Habgood R."/>
            <person name="Hainaut M."/>
            <person name="Harispe M.L."/>
            <person name="Henrissat B."/>
            <person name="Hilden K.S."/>
            <person name="Hope R."/>
            <person name="Hossain A."/>
            <person name="Karabika E."/>
            <person name="Karaffa L."/>
            <person name="Karanyi Z."/>
            <person name="Krasevec N."/>
            <person name="Kuo A."/>
            <person name="Kusch H."/>
            <person name="LaButti K."/>
            <person name="Lagendijk E.L."/>
            <person name="Lapidus A."/>
            <person name="Levasseur A."/>
            <person name="Lindquist E."/>
            <person name="Lipzen A."/>
            <person name="Logrieco A.F."/>
            <person name="MacCabe A."/>
            <person name="Maekelae M.R."/>
            <person name="Malavazi I."/>
            <person name="Melin P."/>
            <person name="Meyer V."/>
            <person name="Mielnichuk N."/>
            <person name="Miskei M."/>
            <person name="Molnar A.P."/>
            <person name="Mule G."/>
            <person name="Ngan C.Y."/>
            <person name="Orejas M."/>
            <person name="Orosz E."/>
            <person name="Ouedraogo J.P."/>
            <person name="Overkamp K.M."/>
            <person name="Park H.-S."/>
            <person name="Perrone G."/>
            <person name="Piumi F."/>
            <person name="Punt P.J."/>
            <person name="Ram A.F."/>
            <person name="Ramon A."/>
            <person name="Rauscher S."/>
            <person name="Record E."/>
            <person name="Riano-Pachon D.M."/>
            <person name="Robert V."/>
            <person name="Roehrig J."/>
            <person name="Ruller R."/>
            <person name="Salamov A."/>
            <person name="Salih N.S."/>
            <person name="Samson R.A."/>
            <person name="Sandor E."/>
            <person name="Sanguinetti M."/>
            <person name="Schuetze T."/>
            <person name="Sepcic K."/>
            <person name="Shelest E."/>
            <person name="Sherlock G."/>
            <person name="Sophianopoulou V."/>
            <person name="Squina F.M."/>
            <person name="Sun H."/>
            <person name="Susca A."/>
            <person name="Todd R.B."/>
            <person name="Tsang A."/>
            <person name="Unkles S.E."/>
            <person name="van de Wiele N."/>
            <person name="van Rossen-Uffink D."/>
            <person name="Oliveira J.V."/>
            <person name="Vesth T.C."/>
            <person name="Visser J."/>
            <person name="Yu J.-H."/>
            <person name="Zhou M."/>
            <person name="Andersen M.R."/>
            <person name="Archer D.B."/>
            <person name="Baker S.E."/>
            <person name="Benoit I."/>
            <person name="Brakhage A.A."/>
            <person name="Braus G.H."/>
            <person name="Fischer R."/>
            <person name="Frisvad J.C."/>
            <person name="Goldman G.H."/>
            <person name="Houbraken J."/>
            <person name="Oakley B."/>
            <person name="Pocsi I."/>
            <person name="Scazzocchio C."/>
            <person name="Seiboth B."/>
            <person name="vanKuyk P.A."/>
            <person name="Wortman J."/>
            <person name="Dyer P.S."/>
            <person name="Grigoriev I.V."/>
        </authorList>
    </citation>
    <scope>NUCLEOTIDE SEQUENCE [LARGE SCALE GENOMIC DNA]</scope>
    <source>
        <strain evidence="3">ITEM 5010</strain>
    </source>
</reference>
<accession>A0A1R3S0J3</accession>
<name>A0A1R3S0J3_ASPC5</name>